<dbReference type="PANTHER" id="PTHR30602">
    <property type="entry name" value="AMINO-ACID ACETYLTRANSFERASE"/>
    <property type="match status" value="1"/>
</dbReference>
<dbReference type="Gene3D" id="3.40.630.30">
    <property type="match status" value="1"/>
</dbReference>
<dbReference type="GO" id="GO:0004042">
    <property type="term" value="F:L-glutamate N-acetyltransferase activity"/>
    <property type="evidence" value="ECO:0007669"/>
    <property type="project" value="InterPro"/>
</dbReference>
<dbReference type="Proteomes" id="UP000824264">
    <property type="component" value="Unassembled WGS sequence"/>
</dbReference>
<comment type="caution">
    <text evidence="4">The sequence shown here is derived from an EMBL/GenBank/DDBJ whole genome shotgun (WGS) entry which is preliminary data.</text>
</comment>
<keyword evidence="1" id="KW-0808">Transferase</keyword>
<dbReference type="CDD" id="cd04301">
    <property type="entry name" value="NAT_SF"/>
    <property type="match status" value="1"/>
</dbReference>
<evidence type="ECO:0000259" key="3">
    <source>
        <dbReference type="PROSITE" id="PS51186"/>
    </source>
</evidence>
<dbReference type="GO" id="GO:0005737">
    <property type="term" value="C:cytoplasm"/>
    <property type="evidence" value="ECO:0007669"/>
    <property type="project" value="InterPro"/>
</dbReference>
<proteinExistence type="predicted"/>
<dbReference type="EMBL" id="DXGI01000175">
    <property type="protein sequence ID" value="HIW78467.1"/>
    <property type="molecule type" value="Genomic_DNA"/>
</dbReference>
<dbReference type="InterPro" id="IPR016181">
    <property type="entry name" value="Acyl_CoA_acyltransferase"/>
</dbReference>
<organism evidence="4 5">
    <name type="scientific">Candidatus Bilophila faecipullorum</name>
    <dbReference type="NCBI Taxonomy" id="2838482"/>
    <lineage>
        <taxon>Bacteria</taxon>
        <taxon>Pseudomonadati</taxon>
        <taxon>Thermodesulfobacteriota</taxon>
        <taxon>Desulfovibrionia</taxon>
        <taxon>Desulfovibrionales</taxon>
        <taxon>Desulfovibrionaceae</taxon>
        <taxon>Bilophila</taxon>
    </lineage>
</organism>
<dbReference type="PANTHER" id="PTHR30602:SF12">
    <property type="entry name" value="AMINO-ACID ACETYLTRANSFERASE NAGS1, CHLOROPLASTIC-RELATED"/>
    <property type="match status" value="1"/>
</dbReference>
<protein>
    <submittedName>
        <fullName evidence="4">N-acetyltransferase</fullName>
    </submittedName>
</protein>
<dbReference type="Pfam" id="PF00583">
    <property type="entry name" value="Acetyltransf_1"/>
    <property type="match status" value="1"/>
</dbReference>
<evidence type="ECO:0000256" key="1">
    <source>
        <dbReference type="ARBA" id="ARBA00022679"/>
    </source>
</evidence>
<dbReference type="PROSITE" id="PS51186">
    <property type="entry name" value="GNAT"/>
    <property type="match status" value="1"/>
</dbReference>
<dbReference type="InterPro" id="IPR000182">
    <property type="entry name" value="GNAT_dom"/>
</dbReference>
<accession>A0A9D1QZX5</accession>
<evidence type="ECO:0000256" key="2">
    <source>
        <dbReference type="ARBA" id="ARBA00023315"/>
    </source>
</evidence>
<dbReference type="AlphaFoldDB" id="A0A9D1QZX5"/>
<evidence type="ECO:0000313" key="4">
    <source>
        <dbReference type="EMBL" id="HIW78467.1"/>
    </source>
</evidence>
<dbReference type="GO" id="GO:0006526">
    <property type="term" value="P:L-arginine biosynthetic process"/>
    <property type="evidence" value="ECO:0007669"/>
    <property type="project" value="InterPro"/>
</dbReference>
<sequence length="155" mass="17511">MNLNVRKARMGDIRAIHGLLMTSSADGLLLPRSLTELYGHLRDFFVVERDGQVIGCGALSIIWENMAEVRSLAVAADARRQGCGRLIVEACIAEARELDIHRLFALTYQLPFFHALRFVEVEKDVLPQKVWVDCVHCPKFPDCDETAMLLEIETE</sequence>
<keyword evidence="2" id="KW-0012">Acyltransferase</keyword>
<dbReference type="NCBIfam" id="NF005840">
    <property type="entry name" value="PRK07757.1"/>
    <property type="match status" value="1"/>
</dbReference>
<dbReference type="InterPro" id="IPR010167">
    <property type="entry name" value="NH2A_AcTrfase"/>
</dbReference>
<gene>
    <name evidence="4" type="ORF">H9874_04895</name>
</gene>
<reference evidence="4" key="1">
    <citation type="journal article" date="2021" name="PeerJ">
        <title>Extensive microbial diversity within the chicken gut microbiome revealed by metagenomics and culture.</title>
        <authorList>
            <person name="Gilroy R."/>
            <person name="Ravi A."/>
            <person name="Getino M."/>
            <person name="Pursley I."/>
            <person name="Horton D.L."/>
            <person name="Alikhan N.F."/>
            <person name="Baker D."/>
            <person name="Gharbi K."/>
            <person name="Hall N."/>
            <person name="Watson M."/>
            <person name="Adriaenssens E.M."/>
            <person name="Foster-Nyarko E."/>
            <person name="Jarju S."/>
            <person name="Secka A."/>
            <person name="Antonio M."/>
            <person name="Oren A."/>
            <person name="Chaudhuri R.R."/>
            <person name="La Ragione R."/>
            <person name="Hildebrand F."/>
            <person name="Pallen M.J."/>
        </authorList>
    </citation>
    <scope>NUCLEOTIDE SEQUENCE</scope>
    <source>
        <strain evidence="4">ChiSxjej5B17-1746</strain>
    </source>
</reference>
<feature type="domain" description="N-acetyltransferase" evidence="3">
    <location>
        <begin position="3"/>
        <end position="144"/>
    </location>
</feature>
<evidence type="ECO:0000313" key="5">
    <source>
        <dbReference type="Proteomes" id="UP000824264"/>
    </source>
</evidence>
<name>A0A9D1QZX5_9BACT</name>
<reference evidence="4" key="2">
    <citation type="submission" date="2021-04" db="EMBL/GenBank/DDBJ databases">
        <authorList>
            <person name="Gilroy R."/>
        </authorList>
    </citation>
    <scope>NUCLEOTIDE SEQUENCE</scope>
    <source>
        <strain evidence="4">ChiSxjej5B17-1746</strain>
    </source>
</reference>
<dbReference type="SUPFAM" id="SSF55729">
    <property type="entry name" value="Acyl-CoA N-acyltransferases (Nat)"/>
    <property type="match status" value="1"/>
</dbReference>